<dbReference type="STRING" id="1244869.H261_23332"/>
<protein>
    <submittedName>
        <fullName evidence="2">Transcriptional regulator</fullName>
    </submittedName>
</protein>
<dbReference type="eggNOG" id="COG2944">
    <property type="taxonomic scope" value="Bacteria"/>
</dbReference>
<feature type="non-terminal residue" evidence="2">
    <location>
        <position position="70"/>
    </location>
</feature>
<dbReference type="OrthoDB" id="3782725at2"/>
<name>M3A3L4_9PROT</name>
<dbReference type="Gene3D" id="1.10.260.40">
    <property type="entry name" value="lambda repressor-like DNA-binding domains"/>
    <property type="match status" value="1"/>
</dbReference>
<gene>
    <name evidence="2" type="ORF">H261_23332</name>
</gene>
<dbReference type="Proteomes" id="UP000011744">
    <property type="component" value="Unassembled WGS sequence"/>
</dbReference>
<dbReference type="GO" id="GO:0003677">
    <property type="term" value="F:DNA binding"/>
    <property type="evidence" value="ECO:0007669"/>
    <property type="project" value="InterPro"/>
</dbReference>
<accession>M3A3L4</accession>
<evidence type="ECO:0000259" key="1">
    <source>
        <dbReference type="PROSITE" id="PS50943"/>
    </source>
</evidence>
<reference evidence="2 3" key="1">
    <citation type="journal article" date="2014" name="Genome Announc.">
        <title>Draft Genome Sequence of Magnetospirillum sp. Strain SO-1, a Freshwater Magnetotactic Bacterium Isolated from the Ol'khovka River, Russia.</title>
        <authorList>
            <person name="Grouzdev D.S."/>
            <person name="Dziuba M.V."/>
            <person name="Sukhacheva M.S."/>
            <person name="Mardanov A.V."/>
            <person name="Beletskiy A.V."/>
            <person name="Kuznetsov B.B."/>
            <person name="Skryabin K.G."/>
        </authorList>
    </citation>
    <scope>NUCLEOTIDE SEQUENCE [LARGE SCALE GENOMIC DNA]</scope>
    <source>
        <strain evidence="2 3">SO-1</strain>
    </source>
</reference>
<evidence type="ECO:0000313" key="3">
    <source>
        <dbReference type="Proteomes" id="UP000011744"/>
    </source>
</evidence>
<dbReference type="RefSeq" id="WP_008622957.1">
    <property type="nucleotide sequence ID" value="NZ_AONQ01000202.1"/>
</dbReference>
<dbReference type="InterPro" id="IPR010982">
    <property type="entry name" value="Lambda_DNA-bd_dom_sf"/>
</dbReference>
<keyword evidence="3" id="KW-1185">Reference proteome</keyword>
<comment type="caution">
    <text evidence="2">The sequence shown here is derived from an EMBL/GenBank/DDBJ whole genome shotgun (WGS) entry which is preliminary data.</text>
</comment>
<dbReference type="CDD" id="cd00093">
    <property type="entry name" value="HTH_XRE"/>
    <property type="match status" value="1"/>
</dbReference>
<evidence type="ECO:0000313" key="2">
    <source>
        <dbReference type="EMBL" id="EME67473.1"/>
    </source>
</evidence>
<proteinExistence type="predicted"/>
<dbReference type="InterPro" id="IPR001387">
    <property type="entry name" value="Cro/C1-type_HTH"/>
</dbReference>
<dbReference type="EMBL" id="AONQ01000202">
    <property type="protein sequence ID" value="EME67473.1"/>
    <property type="molecule type" value="Genomic_DNA"/>
</dbReference>
<dbReference type="SUPFAM" id="SSF47413">
    <property type="entry name" value="lambda repressor-like DNA-binding domains"/>
    <property type="match status" value="1"/>
</dbReference>
<sequence length="70" mass="7358">MITPAQSRAARAIIDWSQGQLASAASCSLSTVRDFETGRRTPVTNNLAAIRRALEEAGVIFIAENGDGPG</sequence>
<organism evidence="2 3">
    <name type="scientific">Paramagnetospirillum caucaseum</name>
    <dbReference type="NCBI Taxonomy" id="1244869"/>
    <lineage>
        <taxon>Bacteria</taxon>
        <taxon>Pseudomonadati</taxon>
        <taxon>Pseudomonadota</taxon>
        <taxon>Alphaproteobacteria</taxon>
        <taxon>Rhodospirillales</taxon>
        <taxon>Magnetospirillaceae</taxon>
        <taxon>Paramagnetospirillum</taxon>
    </lineage>
</organism>
<feature type="domain" description="HTH cro/C1-type" evidence="1">
    <location>
        <begin position="8"/>
        <end position="61"/>
    </location>
</feature>
<dbReference type="AlphaFoldDB" id="M3A3L4"/>
<dbReference type="PROSITE" id="PS50943">
    <property type="entry name" value="HTH_CROC1"/>
    <property type="match status" value="1"/>
</dbReference>
<dbReference type="Pfam" id="PF13560">
    <property type="entry name" value="HTH_31"/>
    <property type="match status" value="1"/>
</dbReference>